<dbReference type="GO" id="GO:0005930">
    <property type="term" value="C:axoneme"/>
    <property type="evidence" value="ECO:0007669"/>
    <property type="project" value="UniProtKB-SubCell"/>
</dbReference>
<evidence type="ECO:0000256" key="7">
    <source>
        <dbReference type="SAM" id="MobiDB-lite"/>
    </source>
</evidence>
<dbReference type="SUPFAM" id="SSF47473">
    <property type="entry name" value="EF-hand"/>
    <property type="match status" value="2"/>
</dbReference>
<dbReference type="SMART" id="SM00054">
    <property type="entry name" value="EFh"/>
    <property type="match status" value="2"/>
</dbReference>
<evidence type="ECO:0000256" key="2">
    <source>
        <dbReference type="ARBA" id="ARBA00010994"/>
    </source>
</evidence>
<dbReference type="GO" id="GO:0031267">
    <property type="term" value="F:small GTPase binding"/>
    <property type="evidence" value="ECO:0007669"/>
    <property type="project" value="TreeGrafter"/>
</dbReference>
<feature type="region of interest" description="Disordered" evidence="7">
    <location>
        <begin position="334"/>
        <end position="362"/>
    </location>
</feature>
<feature type="domain" description="EF-hand" evidence="8">
    <location>
        <begin position="505"/>
        <end position="540"/>
    </location>
</feature>
<dbReference type="GO" id="GO:0005634">
    <property type="term" value="C:nucleus"/>
    <property type="evidence" value="ECO:0007669"/>
    <property type="project" value="TreeGrafter"/>
</dbReference>
<evidence type="ECO:0000259" key="8">
    <source>
        <dbReference type="PROSITE" id="PS50222"/>
    </source>
</evidence>
<evidence type="ECO:0000256" key="5">
    <source>
        <dbReference type="ARBA" id="ARBA00022737"/>
    </source>
</evidence>
<dbReference type="GO" id="GO:0005829">
    <property type="term" value="C:cytosol"/>
    <property type="evidence" value="ECO:0007669"/>
    <property type="project" value="TreeGrafter"/>
</dbReference>
<dbReference type="InterPro" id="IPR011992">
    <property type="entry name" value="EF-hand-dom_pair"/>
</dbReference>
<dbReference type="InterPro" id="IPR001611">
    <property type="entry name" value="Leu-rich_rpt"/>
</dbReference>
<comment type="caution">
    <text evidence="9">The sequence shown here is derived from an EMBL/GenBank/DDBJ whole genome shotgun (WGS) entry which is preliminary data.</text>
</comment>
<feature type="compositionally biased region" description="Polar residues" evidence="7">
    <location>
        <begin position="374"/>
        <end position="383"/>
    </location>
</feature>
<evidence type="ECO:0000256" key="3">
    <source>
        <dbReference type="ARBA" id="ARBA00022468"/>
    </source>
</evidence>
<keyword evidence="5" id="KW-0677">Repeat</keyword>
<evidence type="ECO:0000256" key="4">
    <source>
        <dbReference type="ARBA" id="ARBA00022614"/>
    </source>
</evidence>
<keyword evidence="4" id="KW-0433">Leucine-rich repeat</keyword>
<feature type="region of interest" description="Disordered" evidence="7">
    <location>
        <begin position="721"/>
        <end position="816"/>
    </location>
</feature>
<proteinExistence type="inferred from homology"/>
<dbReference type="AlphaFoldDB" id="A0A150GTC2"/>
<dbReference type="SMART" id="SM00368">
    <property type="entry name" value="LRR_RI"/>
    <property type="match status" value="5"/>
</dbReference>
<evidence type="ECO:0000313" key="10">
    <source>
        <dbReference type="Proteomes" id="UP000075714"/>
    </source>
</evidence>
<keyword evidence="6" id="KW-0106">Calcium</keyword>
<accession>A0A150GTC2</accession>
<sequence>MEQGANSWAAIADACSKTRPLQRLVFKDCAFRDGQGLLAFARALTAAEVQSLEFINTPLGDEFVGGLVEGALLGNEKFASLRLAGCGLGDAAANRLAKALEGVGMMCSLRLLDLSHNRIGDAGACALASMLGGDASGVPLNTLELEANQITDVGGVALCRAAKAALMLQRLNLSLNPGLGPATMNALAEAVRFNAGTLREVALAGCRAGEDAAVALLRAAGKNATLQLLDIRGVPLALEGIGNLCQLLRYTTSLTTLRVDVASADGAEAIARDLPSNRSLMHITLGGPVPDGLLAAMSETLAANTVRRMNGSPAARSPHIHAWIEDSTNAYQHLAGGGRPGQAQAAYPGVYAGQPQPGHAAGATHLTHQYAPQQYTAHQQAGARSNPSSPIPQPPAPEYTRSPRSEAGGSVYSHATHRTARTHRTQRTSTSYLSFGGFTDMSRRTIMVGTTRLRMSASLAAGGAAERAAVIFRKHDQNEDNHLNKQEMLAALEEMGVLAGIKAKHVGRFLDSEFKKADWDKDGRVSLQDFISYYEKIAYYQAQMAREGRIKSMVNLNKQMVPQGVEHNAHLKSVFKNYARLAIGQGRLYTDGLPQMNSAQFQRLCLDAGFLEPEGRLSMTAVDVIFTRYRAANSRRMGFKDFIAALAAVAYEMGFQFDDIMEALGANRVQQPVVQEQQRVSEGGDVQYIHTQQQQPAQGAPLSGDPSFDVLGVPLATVHEGAEGKKGAAAKAKTSKKATGTRASATTVRSSHTGPTRANGPGAMNTNPLYESQDYSAGGPAHSSFAVTGAGGAQARSRGTVGSSMSPGRNGAPVPHAAVQPADLSVLETRLRQDLDVTVRQLEERLERQVASVRSAASAAAGNTSLHTTSVPASTDALLGAKLRQLEGQVSGLASRQDETDRVAQQLSSLKDILNRVAEEMLRIKNKADAAASKADTAVAAATAAASAGGSTSGDAAAAAAAATAVVEEKLGGVKERVEMVGRDVGSLSTQVETLFSQFAEARSAQQQHIATISALQQQFAALTAEVAALPKGAGGAEGSAAADVAATAQAAAAQVDALEKKVLNRLSRYDGALLQVAKQVDALDSRLREEQESMGQLFMMVATAGGSAAAGAGGGPSGAPDATPQTSGGPSS</sequence>
<dbReference type="InterPro" id="IPR002048">
    <property type="entry name" value="EF_hand_dom"/>
</dbReference>
<dbReference type="OrthoDB" id="120976at2759"/>
<dbReference type="PANTHER" id="PTHR24113:SF12">
    <property type="entry name" value="RAN GTPASE-ACTIVATING PROTEIN 1"/>
    <property type="match status" value="1"/>
</dbReference>
<comment type="subcellular location">
    <subcellularLocation>
        <location evidence="1">Cytoplasm</location>
        <location evidence="1">Cytoskeleton</location>
        <location evidence="1">Cilium axoneme</location>
    </subcellularLocation>
</comment>
<feature type="region of interest" description="Disordered" evidence="7">
    <location>
        <begin position="374"/>
        <end position="428"/>
    </location>
</feature>
<dbReference type="GO" id="GO:0005096">
    <property type="term" value="F:GTPase activator activity"/>
    <property type="evidence" value="ECO:0007669"/>
    <property type="project" value="UniProtKB-KW"/>
</dbReference>
<evidence type="ECO:0000256" key="6">
    <source>
        <dbReference type="ARBA" id="ARBA00022837"/>
    </source>
</evidence>
<feature type="compositionally biased region" description="Polar residues" evidence="7">
    <location>
        <begin position="764"/>
        <end position="775"/>
    </location>
</feature>
<dbReference type="SUPFAM" id="SSF52047">
    <property type="entry name" value="RNI-like"/>
    <property type="match status" value="1"/>
</dbReference>
<dbReference type="InterPro" id="IPR032675">
    <property type="entry name" value="LRR_dom_sf"/>
</dbReference>
<organism evidence="9 10">
    <name type="scientific">Gonium pectorale</name>
    <name type="common">Green alga</name>
    <dbReference type="NCBI Taxonomy" id="33097"/>
    <lineage>
        <taxon>Eukaryota</taxon>
        <taxon>Viridiplantae</taxon>
        <taxon>Chlorophyta</taxon>
        <taxon>core chlorophytes</taxon>
        <taxon>Chlorophyceae</taxon>
        <taxon>CS clade</taxon>
        <taxon>Chlamydomonadales</taxon>
        <taxon>Volvocaceae</taxon>
        <taxon>Gonium</taxon>
    </lineage>
</organism>
<dbReference type="GO" id="GO:0046785">
    <property type="term" value="P:microtubule polymerization"/>
    <property type="evidence" value="ECO:0007669"/>
    <property type="project" value="InterPro"/>
</dbReference>
<dbReference type="GO" id="GO:0006913">
    <property type="term" value="P:nucleocytoplasmic transport"/>
    <property type="evidence" value="ECO:0007669"/>
    <property type="project" value="TreeGrafter"/>
</dbReference>
<dbReference type="InterPro" id="IPR008907">
    <property type="entry name" value="TPP/p25"/>
</dbReference>
<evidence type="ECO:0000313" key="9">
    <source>
        <dbReference type="EMBL" id="KXZ53105.1"/>
    </source>
</evidence>
<dbReference type="GO" id="GO:0005509">
    <property type="term" value="F:calcium ion binding"/>
    <property type="evidence" value="ECO:0007669"/>
    <property type="project" value="InterPro"/>
</dbReference>
<dbReference type="Pfam" id="PF13516">
    <property type="entry name" value="LRR_6"/>
    <property type="match status" value="2"/>
</dbReference>
<feature type="compositionally biased region" description="Low complexity" evidence="7">
    <location>
        <begin position="727"/>
        <end position="747"/>
    </location>
</feature>
<name>A0A150GTC2_GONPE</name>
<dbReference type="STRING" id="33097.A0A150GTC2"/>
<dbReference type="Pfam" id="PF05517">
    <property type="entry name" value="p25-alpha"/>
    <property type="match status" value="1"/>
</dbReference>
<dbReference type="CDD" id="cd00051">
    <property type="entry name" value="EFh"/>
    <property type="match status" value="1"/>
</dbReference>
<gene>
    <name evidence="9" type="ORF">GPECTOR_8g95</name>
</gene>
<evidence type="ECO:0000256" key="1">
    <source>
        <dbReference type="ARBA" id="ARBA00004430"/>
    </source>
</evidence>
<feature type="compositionally biased region" description="Basic residues" evidence="7">
    <location>
        <begin position="415"/>
        <end position="426"/>
    </location>
</feature>
<dbReference type="PANTHER" id="PTHR24113">
    <property type="entry name" value="RAN GTPASE-ACTIVATING PROTEIN 1"/>
    <property type="match status" value="1"/>
</dbReference>
<keyword evidence="3" id="KW-0343">GTPase activation</keyword>
<feature type="compositionally biased region" description="Low complexity" evidence="7">
    <location>
        <begin position="341"/>
        <end position="362"/>
    </location>
</feature>
<dbReference type="InterPro" id="IPR018247">
    <property type="entry name" value="EF_Hand_1_Ca_BS"/>
</dbReference>
<dbReference type="GO" id="GO:0048471">
    <property type="term" value="C:perinuclear region of cytoplasm"/>
    <property type="evidence" value="ECO:0007669"/>
    <property type="project" value="TreeGrafter"/>
</dbReference>
<dbReference type="Pfam" id="PF13499">
    <property type="entry name" value="EF-hand_7"/>
    <property type="match status" value="1"/>
</dbReference>
<dbReference type="Proteomes" id="UP000075714">
    <property type="component" value="Unassembled WGS sequence"/>
</dbReference>
<feature type="region of interest" description="Disordered" evidence="7">
    <location>
        <begin position="1108"/>
        <end position="1133"/>
    </location>
</feature>
<dbReference type="PROSITE" id="PS00018">
    <property type="entry name" value="EF_HAND_1"/>
    <property type="match status" value="1"/>
</dbReference>
<dbReference type="GO" id="GO:0015631">
    <property type="term" value="F:tubulin binding"/>
    <property type="evidence" value="ECO:0007669"/>
    <property type="project" value="InterPro"/>
</dbReference>
<comment type="similarity">
    <text evidence="2">Belongs to the TPPP family.</text>
</comment>
<dbReference type="Gene3D" id="1.10.238.10">
    <property type="entry name" value="EF-hand"/>
    <property type="match status" value="2"/>
</dbReference>
<dbReference type="Gene3D" id="3.80.10.10">
    <property type="entry name" value="Ribonuclease Inhibitor"/>
    <property type="match status" value="2"/>
</dbReference>
<dbReference type="EMBL" id="LSYV01000009">
    <property type="protein sequence ID" value="KXZ53105.1"/>
    <property type="molecule type" value="Genomic_DNA"/>
</dbReference>
<dbReference type="InterPro" id="IPR027038">
    <property type="entry name" value="RanGap"/>
</dbReference>
<keyword evidence="10" id="KW-1185">Reference proteome</keyword>
<feature type="domain" description="EF-hand" evidence="8">
    <location>
        <begin position="463"/>
        <end position="498"/>
    </location>
</feature>
<dbReference type="PROSITE" id="PS50222">
    <property type="entry name" value="EF_HAND_2"/>
    <property type="match status" value="2"/>
</dbReference>
<protein>
    <recommendedName>
        <fullName evidence="8">EF-hand domain-containing protein</fullName>
    </recommendedName>
</protein>
<reference evidence="10" key="1">
    <citation type="journal article" date="2016" name="Nat. Commun.">
        <title>The Gonium pectorale genome demonstrates co-option of cell cycle regulation during the evolution of multicellularity.</title>
        <authorList>
            <person name="Hanschen E.R."/>
            <person name="Marriage T.N."/>
            <person name="Ferris P.J."/>
            <person name="Hamaji T."/>
            <person name="Toyoda A."/>
            <person name="Fujiyama A."/>
            <person name="Neme R."/>
            <person name="Noguchi H."/>
            <person name="Minakuchi Y."/>
            <person name="Suzuki M."/>
            <person name="Kawai-Toyooka H."/>
            <person name="Smith D.R."/>
            <person name="Sparks H."/>
            <person name="Anderson J."/>
            <person name="Bakaric R."/>
            <person name="Luria V."/>
            <person name="Karger A."/>
            <person name="Kirschner M.W."/>
            <person name="Durand P.M."/>
            <person name="Michod R.E."/>
            <person name="Nozaki H."/>
            <person name="Olson B.J."/>
        </authorList>
    </citation>
    <scope>NUCLEOTIDE SEQUENCE [LARGE SCALE GENOMIC DNA]</scope>
    <source>
        <strain evidence="10">NIES-2863</strain>
    </source>
</reference>